<proteinExistence type="predicted"/>
<dbReference type="InParanoid" id="S8DJS1"/>
<dbReference type="Proteomes" id="UP000015241">
    <property type="component" value="Unassembled WGS sequence"/>
</dbReference>
<evidence type="ECO:0000313" key="2">
    <source>
        <dbReference type="EMBL" id="EPS93072.1"/>
    </source>
</evidence>
<protein>
    <submittedName>
        <fullName evidence="2">Uncharacterized protein</fullName>
    </submittedName>
</protein>
<name>S8DJS1_FOMSC</name>
<feature type="compositionally biased region" description="Polar residues" evidence="1">
    <location>
        <begin position="16"/>
        <end position="25"/>
    </location>
</feature>
<organism evidence="2 3">
    <name type="scientific">Fomitopsis schrenkii</name>
    <name type="common">Brown rot fungus</name>
    <dbReference type="NCBI Taxonomy" id="2126942"/>
    <lineage>
        <taxon>Eukaryota</taxon>
        <taxon>Fungi</taxon>
        <taxon>Dikarya</taxon>
        <taxon>Basidiomycota</taxon>
        <taxon>Agaricomycotina</taxon>
        <taxon>Agaricomycetes</taxon>
        <taxon>Polyporales</taxon>
        <taxon>Fomitopsis</taxon>
    </lineage>
</organism>
<sequence>MNPPPSPAPPRLSLQLMEQQPNIDQPRTAIDAGTDQPPLASGAAINPPEFVPHPVAVEEAADNVPQAERRADDSGIDGLARNQSQRDVFNRTPLGRRLRTTRIANRHSVGTLLKSIAVLLVAFWVAVFEYSPYLDVNSKYGCDGVDRWPTTAVCSAFDFAYCVIPGFRLIGWPCMHTSSELSNVAGGDIIQLLERQEQWLAVVVDQAEVLLEESHQAFFIARQLRDLSRLWDNVQPHRNFSGTSAALLDKSKSAALSAVRLHDEVTIATADLIAMHIVIAKSLRVAAFVSKIPVPFLTPRTPWFLTRIIEATLRSTRNLSAHLHTALSTASPPVMDLRRALYSADMQSRCPPTLKAIHMPLNYGVHHRDAWIDYLCQKLTTVVALVEEGTEAGCTAIDEVTYIIDDTLEEFAEMEKLLKQRTSIDGLSAFSTRSLYEAALSHLESIRRVGKRLQSTDRYLFALTHTD</sequence>
<evidence type="ECO:0000256" key="1">
    <source>
        <dbReference type="SAM" id="MobiDB-lite"/>
    </source>
</evidence>
<dbReference type="AlphaFoldDB" id="S8DJS1"/>
<feature type="region of interest" description="Disordered" evidence="1">
    <location>
        <begin position="1"/>
        <end position="50"/>
    </location>
</feature>
<accession>S8DJS1</accession>
<gene>
    <name evidence="2" type="ORF">FOMPIDRAFT_1056319</name>
</gene>
<feature type="region of interest" description="Disordered" evidence="1">
    <location>
        <begin position="62"/>
        <end position="92"/>
    </location>
</feature>
<evidence type="ECO:0000313" key="3">
    <source>
        <dbReference type="Proteomes" id="UP000015241"/>
    </source>
</evidence>
<keyword evidence="3" id="KW-1185">Reference proteome</keyword>
<dbReference type="HOGENOM" id="CLU_599973_0_0_1"/>
<feature type="compositionally biased region" description="Pro residues" evidence="1">
    <location>
        <begin position="1"/>
        <end position="10"/>
    </location>
</feature>
<reference evidence="2 3" key="1">
    <citation type="journal article" date="2012" name="Science">
        <title>The Paleozoic origin of enzymatic lignin decomposition reconstructed from 31 fungal genomes.</title>
        <authorList>
            <person name="Floudas D."/>
            <person name="Binder M."/>
            <person name="Riley R."/>
            <person name="Barry K."/>
            <person name="Blanchette R.A."/>
            <person name="Henrissat B."/>
            <person name="Martinez A.T."/>
            <person name="Otillar R."/>
            <person name="Spatafora J.W."/>
            <person name="Yadav J.S."/>
            <person name="Aerts A."/>
            <person name="Benoit I."/>
            <person name="Boyd A."/>
            <person name="Carlson A."/>
            <person name="Copeland A."/>
            <person name="Coutinho P.M."/>
            <person name="de Vries R.P."/>
            <person name="Ferreira P."/>
            <person name="Findley K."/>
            <person name="Foster B."/>
            <person name="Gaskell J."/>
            <person name="Glotzer D."/>
            <person name="Gorecki P."/>
            <person name="Heitman J."/>
            <person name="Hesse C."/>
            <person name="Hori C."/>
            <person name="Igarashi K."/>
            <person name="Jurgens J.A."/>
            <person name="Kallen N."/>
            <person name="Kersten P."/>
            <person name="Kohler A."/>
            <person name="Kuees U."/>
            <person name="Kumar T.K.A."/>
            <person name="Kuo A."/>
            <person name="LaButti K."/>
            <person name="Larrondo L.F."/>
            <person name="Lindquist E."/>
            <person name="Ling A."/>
            <person name="Lombard V."/>
            <person name="Lucas S."/>
            <person name="Lundell T."/>
            <person name="Martin R."/>
            <person name="McLaughlin D.J."/>
            <person name="Morgenstern I."/>
            <person name="Morin E."/>
            <person name="Murat C."/>
            <person name="Nagy L.G."/>
            <person name="Nolan M."/>
            <person name="Ohm R.A."/>
            <person name="Patyshakuliyeva A."/>
            <person name="Rokas A."/>
            <person name="Ruiz-Duenas F.J."/>
            <person name="Sabat G."/>
            <person name="Salamov A."/>
            <person name="Samejima M."/>
            <person name="Schmutz J."/>
            <person name="Slot J.C."/>
            <person name="St John F."/>
            <person name="Stenlid J."/>
            <person name="Sun H."/>
            <person name="Sun S."/>
            <person name="Syed K."/>
            <person name="Tsang A."/>
            <person name="Wiebenga A."/>
            <person name="Young D."/>
            <person name="Pisabarro A."/>
            <person name="Eastwood D.C."/>
            <person name="Martin F."/>
            <person name="Cullen D."/>
            <person name="Grigoriev I.V."/>
            <person name="Hibbett D.S."/>
        </authorList>
    </citation>
    <scope>NUCLEOTIDE SEQUENCE</scope>
    <source>
        <strain evidence="3">FP-58527</strain>
    </source>
</reference>
<dbReference type="EMBL" id="KE504302">
    <property type="protein sequence ID" value="EPS93072.1"/>
    <property type="molecule type" value="Genomic_DNA"/>
</dbReference>